<protein>
    <submittedName>
        <fullName evidence="2">Uncharacterized protein</fullName>
    </submittedName>
</protein>
<keyword evidence="3" id="KW-1185">Reference proteome</keyword>
<proteinExistence type="predicted"/>
<comment type="caution">
    <text evidence="2">The sequence shown here is derived from an EMBL/GenBank/DDBJ whole genome shotgun (WGS) entry which is preliminary data.</text>
</comment>
<evidence type="ECO:0000313" key="2">
    <source>
        <dbReference type="EMBL" id="MBD2279388.1"/>
    </source>
</evidence>
<dbReference type="EMBL" id="JACJQT010000035">
    <property type="protein sequence ID" value="MBD2279388.1"/>
    <property type="molecule type" value="Genomic_DNA"/>
</dbReference>
<sequence>MKPVLKTQKLALPQVQRYLQGAKRSLFILGFSLITLGVNELSVLAQTRQPNNAEIKRLRQELQQQIRRTKNNNVGAGYLQDRRTQVEKKTRESFVRAWSKTEPELAPFFGRWVGYENSSHIYPSNSKGRVCVFETAEGSGRLTTGVFSNGVIKTNIGEVLFKEGNYYLGSALLKNGRFVGNNSEIPLHSPRPVESLSGLLEYIFEASEKNQISQQFKAAGCTSSLPNSSANTQPQNKNVSKMNNQELSR</sequence>
<dbReference type="RefSeq" id="WP_190383347.1">
    <property type="nucleotide sequence ID" value="NZ_JACJQT010000035.1"/>
</dbReference>
<dbReference type="Proteomes" id="UP000606721">
    <property type="component" value="Unassembled WGS sequence"/>
</dbReference>
<evidence type="ECO:0000313" key="3">
    <source>
        <dbReference type="Proteomes" id="UP000606721"/>
    </source>
</evidence>
<feature type="region of interest" description="Disordered" evidence="1">
    <location>
        <begin position="222"/>
        <end position="249"/>
    </location>
</feature>
<evidence type="ECO:0000256" key="1">
    <source>
        <dbReference type="SAM" id="MobiDB-lite"/>
    </source>
</evidence>
<name>A0ABR8BWS0_APHFL</name>
<organism evidence="2 3">
    <name type="scientific">Aphanizomenon flos-aquae FACHB-1040</name>
    <dbReference type="NCBI Taxonomy" id="2692887"/>
    <lineage>
        <taxon>Bacteria</taxon>
        <taxon>Bacillati</taxon>
        <taxon>Cyanobacteriota</taxon>
        <taxon>Cyanophyceae</taxon>
        <taxon>Nostocales</taxon>
        <taxon>Aphanizomenonaceae</taxon>
        <taxon>Aphanizomenon</taxon>
    </lineage>
</organism>
<gene>
    <name evidence="2" type="ORF">H6F99_14135</name>
</gene>
<reference evidence="2 3" key="1">
    <citation type="journal article" date="2020" name="ISME J.">
        <title>Comparative genomics reveals insights into cyanobacterial evolution and habitat adaptation.</title>
        <authorList>
            <person name="Chen M.Y."/>
            <person name="Teng W.K."/>
            <person name="Zhao L."/>
            <person name="Hu C.X."/>
            <person name="Zhou Y.K."/>
            <person name="Han B.P."/>
            <person name="Song L.R."/>
            <person name="Shu W.S."/>
        </authorList>
    </citation>
    <scope>NUCLEOTIDE SEQUENCE [LARGE SCALE GENOMIC DNA]</scope>
    <source>
        <strain evidence="2 3">FACHB-1040</strain>
    </source>
</reference>
<accession>A0ABR8BWS0</accession>